<proteinExistence type="predicted"/>
<evidence type="ECO:0000313" key="4">
    <source>
        <dbReference type="Proteomes" id="UP000059188"/>
    </source>
</evidence>
<dbReference type="EMBL" id="LN679265">
    <property type="protein sequence ID" value="CEL54425.1"/>
    <property type="molecule type" value="Genomic_DNA"/>
</dbReference>
<evidence type="ECO:0000313" key="2">
    <source>
        <dbReference type="EMBL" id="CEL54425.1"/>
    </source>
</evidence>
<dbReference type="Proteomes" id="UP000012065">
    <property type="component" value="Unassembled WGS sequence"/>
</dbReference>
<dbReference type="AlphaFoldDB" id="M5C6F3"/>
<dbReference type="Proteomes" id="UP000059188">
    <property type="component" value="Unassembled WGS sequence"/>
</dbReference>
<name>M5C6F3_THACB</name>
<organism evidence="1 3">
    <name type="scientific">Thanatephorus cucumeris (strain AG1-IB / isolate 7/3/14)</name>
    <name type="common">Lettuce bottom rot fungus</name>
    <name type="synonym">Rhizoctonia solani</name>
    <dbReference type="NCBI Taxonomy" id="1108050"/>
    <lineage>
        <taxon>Eukaryota</taxon>
        <taxon>Fungi</taxon>
        <taxon>Dikarya</taxon>
        <taxon>Basidiomycota</taxon>
        <taxon>Agaricomycotina</taxon>
        <taxon>Agaricomycetes</taxon>
        <taxon>Cantharellales</taxon>
        <taxon>Ceratobasidiaceae</taxon>
        <taxon>Rhizoctonia</taxon>
        <taxon>Rhizoctonia solani AG-1</taxon>
    </lineage>
</organism>
<sequence length="93" mass="10302">MYQDVEVWDIVAGTLIRPPDSNSDKQADWDKKNKAALGALHRRVDTGPMTHIAQATLVSAAWNVLKSQYQSLGVAGMTMLRNKFTSLRMAEAL</sequence>
<keyword evidence="4" id="KW-1185">Reference proteome</keyword>
<evidence type="ECO:0000313" key="3">
    <source>
        <dbReference type="Proteomes" id="UP000012065"/>
    </source>
</evidence>
<reference evidence="1 3" key="2">
    <citation type="journal article" date="2013" name="J. Biotechnol.">
        <title>Establishment and interpretation of the genome sequence of the phytopathogenic fungus Rhizoctonia solani AG1-IB isolate 7/3/14.</title>
        <authorList>
            <person name="Wibberg D.W."/>
            <person name="Jelonek L.J."/>
            <person name="Rupp O.R."/>
            <person name="Hennig M.H."/>
            <person name="Eikmeyer F.E."/>
            <person name="Goesmann A.G."/>
            <person name="Hartmann A.H."/>
            <person name="Borriss R.B."/>
            <person name="Grosch R.G."/>
            <person name="Puehler A.P."/>
            <person name="Schlueter A.S."/>
        </authorList>
    </citation>
    <scope>NUCLEOTIDE SEQUENCE [LARGE SCALE GENOMIC DNA]</scope>
    <source>
        <strain evidence="3">AG1-IB / isolate 7/3/14</strain>
        <strain evidence="1">Isolate 7/3/14</strain>
    </source>
</reference>
<dbReference type="HOGENOM" id="CLU_2401204_0_0_1"/>
<reference evidence="2 4" key="3">
    <citation type="submission" date="2014-11" db="EMBL/GenBank/DDBJ databases">
        <authorList>
            <person name="Wibberg Daniel"/>
        </authorList>
    </citation>
    <scope>NUCLEOTIDE SEQUENCE [LARGE SCALE GENOMIC DNA]</scope>
    <source>
        <strain evidence="2">Rhizoctonia solani AG1-IB 7/3/14</strain>
    </source>
</reference>
<reference evidence="1" key="1">
    <citation type="submission" date="2012-10" db="EMBL/GenBank/DDBJ databases">
        <authorList>
            <person name="Jelonek L."/>
        </authorList>
    </citation>
    <scope>NUCLEOTIDE SEQUENCE</scope>
    <source>
        <strain evidence="1">Isolate 7/3/14</strain>
    </source>
</reference>
<evidence type="ECO:0000313" key="1">
    <source>
        <dbReference type="EMBL" id="CCO34655.1"/>
    </source>
</evidence>
<protein>
    <submittedName>
        <fullName evidence="1">Uncharacterized protein</fullName>
    </submittedName>
</protein>
<accession>M5C6F3</accession>
<gene>
    <name evidence="1" type="ORF">BN14_08759</name>
    <name evidence="2" type="ORF">RSOLAG1IB_11671</name>
</gene>
<dbReference type="EMBL" id="CAOJ01013444">
    <property type="protein sequence ID" value="CCO34655.1"/>
    <property type="molecule type" value="Genomic_DNA"/>
</dbReference>
<dbReference type="Pfam" id="PF14223">
    <property type="entry name" value="Retrotran_gag_2"/>
    <property type="match status" value="1"/>
</dbReference>